<reference evidence="5" key="1">
    <citation type="submission" date="2017-05" db="EMBL/GenBank/DDBJ databases">
        <title>Complete and WGS of Bordetella genogroups.</title>
        <authorList>
            <person name="Spilker T."/>
            <person name="Lipuma J."/>
        </authorList>
    </citation>
    <scope>NUCLEOTIDE SEQUENCE [LARGE SCALE GENOMIC DNA]</scope>
    <source>
        <strain evidence="5">AU16122</strain>
    </source>
</reference>
<sequence length="303" mass="33689">MTFTIISSRHSGDGYSKPDNRIDVAHFDTNLKLLTGTYQSTSEDWYEEPMEQGVKLVLLQSGHLQCRVPGQPELSLEGPRLCLMANDGDFTYTTRQLHGMKAALRYTIVQLGPELLQQERELLPGSLNRQRSQPLFVDAPVTKALRALAAQIELCPLEGSLRNLYLGGKALELAALATHSFRTAGKTSSNEPLVTTQDLEGIHRARDILRAEYREPPSLPALASRVGMNSRKLTAGFRKVFGTSVYAFVTEHRLGQAYSMLCDEDTPVSIVAHRVGYTPAHFSVAFRQRYGISPSDIRITRSQ</sequence>
<dbReference type="GO" id="GO:0043565">
    <property type="term" value="F:sequence-specific DNA binding"/>
    <property type="evidence" value="ECO:0007669"/>
    <property type="project" value="InterPro"/>
</dbReference>
<evidence type="ECO:0000313" key="4">
    <source>
        <dbReference type="EMBL" id="OZI34019.1"/>
    </source>
</evidence>
<keyword evidence="2" id="KW-0804">Transcription</keyword>
<dbReference type="GO" id="GO:0003700">
    <property type="term" value="F:DNA-binding transcription factor activity"/>
    <property type="evidence" value="ECO:0007669"/>
    <property type="project" value="InterPro"/>
</dbReference>
<dbReference type="InterPro" id="IPR053142">
    <property type="entry name" value="PchR_regulatory_protein"/>
</dbReference>
<comment type="caution">
    <text evidence="4">The sequence shown here is derived from an EMBL/GenBank/DDBJ whole genome shotgun (WGS) entry which is preliminary data.</text>
</comment>
<evidence type="ECO:0000259" key="3">
    <source>
        <dbReference type="PROSITE" id="PS01124"/>
    </source>
</evidence>
<dbReference type="PANTHER" id="PTHR47893">
    <property type="entry name" value="REGULATORY PROTEIN PCHR"/>
    <property type="match status" value="1"/>
</dbReference>
<organism evidence="4 5">
    <name type="scientific">Bordetella genomosp. 10</name>
    <dbReference type="NCBI Taxonomy" id="1416804"/>
    <lineage>
        <taxon>Bacteria</taxon>
        <taxon>Pseudomonadati</taxon>
        <taxon>Pseudomonadota</taxon>
        <taxon>Betaproteobacteria</taxon>
        <taxon>Burkholderiales</taxon>
        <taxon>Alcaligenaceae</taxon>
        <taxon>Bordetella</taxon>
    </lineage>
</organism>
<dbReference type="SUPFAM" id="SSF46689">
    <property type="entry name" value="Homeodomain-like"/>
    <property type="match status" value="2"/>
</dbReference>
<accession>A0A261S9G2</accession>
<dbReference type="SMART" id="SM00342">
    <property type="entry name" value="HTH_ARAC"/>
    <property type="match status" value="1"/>
</dbReference>
<dbReference type="PROSITE" id="PS01124">
    <property type="entry name" value="HTH_ARAC_FAMILY_2"/>
    <property type="match status" value="1"/>
</dbReference>
<dbReference type="PANTHER" id="PTHR47893:SF1">
    <property type="entry name" value="REGULATORY PROTEIN PCHR"/>
    <property type="match status" value="1"/>
</dbReference>
<keyword evidence="1" id="KW-0805">Transcription regulation</keyword>
<dbReference type="OrthoDB" id="8766450at2"/>
<feature type="domain" description="HTH araC/xylS-type" evidence="3">
    <location>
        <begin position="203"/>
        <end position="300"/>
    </location>
</feature>
<gene>
    <name evidence="4" type="ORF">CAL29_10690</name>
</gene>
<keyword evidence="5" id="KW-1185">Reference proteome</keyword>
<evidence type="ECO:0000313" key="5">
    <source>
        <dbReference type="Proteomes" id="UP000216020"/>
    </source>
</evidence>
<dbReference type="Proteomes" id="UP000216020">
    <property type="component" value="Unassembled WGS sequence"/>
</dbReference>
<dbReference type="InterPro" id="IPR018060">
    <property type="entry name" value="HTH_AraC"/>
</dbReference>
<dbReference type="Pfam" id="PF12833">
    <property type="entry name" value="HTH_18"/>
    <property type="match status" value="1"/>
</dbReference>
<dbReference type="EMBL" id="NEVM01000002">
    <property type="protein sequence ID" value="OZI34019.1"/>
    <property type="molecule type" value="Genomic_DNA"/>
</dbReference>
<proteinExistence type="predicted"/>
<dbReference type="InterPro" id="IPR009057">
    <property type="entry name" value="Homeodomain-like_sf"/>
</dbReference>
<protein>
    <submittedName>
        <fullName evidence="4">AraC family transcriptional regulator</fullName>
    </submittedName>
</protein>
<evidence type="ECO:0000256" key="1">
    <source>
        <dbReference type="ARBA" id="ARBA00023015"/>
    </source>
</evidence>
<name>A0A261S9G2_9BORD</name>
<dbReference type="RefSeq" id="WP_094853025.1">
    <property type="nucleotide sequence ID" value="NZ_NEVM01000002.1"/>
</dbReference>
<evidence type="ECO:0000256" key="2">
    <source>
        <dbReference type="ARBA" id="ARBA00023163"/>
    </source>
</evidence>
<dbReference type="Gene3D" id="1.10.10.60">
    <property type="entry name" value="Homeodomain-like"/>
    <property type="match status" value="1"/>
</dbReference>
<dbReference type="AlphaFoldDB" id="A0A261S9G2"/>